<dbReference type="CDD" id="cd05233">
    <property type="entry name" value="SDR_c"/>
    <property type="match status" value="1"/>
</dbReference>
<dbReference type="AlphaFoldDB" id="A0AAV3U7H5"/>
<sequence length="259" mass="27233">MTNNLSGKTVLVTGSCGGIGRAVVQDLLAAGACVIATDQSPKDLTSLRNDLVNNGDFPQDRLVTFDANLADKESIQRLVDVTFEQSNSIYGLVCCAGMEGHVGSLLQVSQQNWQKTLDVNLSANLWLTQALAPVMQANHDGVILFVGSIAGQRGNKAIGGYGVTKAALGQLARNLAVELGPDNIRVNTIAPGLIETPLSKHLLVDEDFMARRLAMTPLRRVGQPDEIAALAVFLLSPGAAFITGQTLVADGGTLITDGN</sequence>
<dbReference type="InterPro" id="IPR020904">
    <property type="entry name" value="Sc_DH/Rdtase_CS"/>
</dbReference>
<dbReference type="PANTHER" id="PTHR43943:SF17">
    <property type="entry name" value="3-PHENYLPROPIONATE-DIHYDRODIOL_CINNAMIC ACID-DIHYDRODIOL DEHYDROGENASE"/>
    <property type="match status" value="1"/>
</dbReference>
<organism evidence="5 6">
    <name type="scientific">Halioxenophilus aromaticivorans</name>
    <dbReference type="NCBI Taxonomy" id="1306992"/>
    <lineage>
        <taxon>Bacteria</taxon>
        <taxon>Pseudomonadati</taxon>
        <taxon>Pseudomonadota</taxon>
        <taxon>Gammaproteobacteria</taxon>
        <taxon>Alteromonadales</taxon>
        <taxon>Alteromonadaceae</taxon>
        <taxon>Halioxenophilus</taxon>
    </lineage>
</organism>
<comment type="similarity">
    <text evidence="1">Belongs to the short-chain dehydrogenases/reductases (SDR) family.</text>
</comment>
<dbReference type="InterPro" id="IPR002347">
    <property type="entry name" value="SDR_fam"/>
</dbReference>
<comment type="caution">
    <text evidence="5">The sequence shown here is derived from an EMBL/GenBank/DDBJ whole genome shotgun (WGS) entry which is preliminary data.</text>
</comment>
<dbReference type="FunFam" id="3.40.50.720:FF:000084">
    <property type="entry name" value="Short-chain dehydrogenase reductase"/>
    <property type="match status" value="1"/>
</dbReference>
<dbReference type="GO" id="GO:0016491">
    <property type="term" value="F:oxidoreductase activity"/>
    <property type="evidence" value="ECO:0007669"/>
    <property type="project" value="UniProtKB-KW"/>
</dbReference>
<evidence type="ECO:0000313" key="6">
    <source>
        <dbReference type="Proteomes" id="UP001409585"/>
    </source>
</evidence>
<dbReference type="PANTHER" id="PTHR43943">
    <property type="entry name" value="DEHYDROGENASE/REDUCTASE (SDR FAMILY) MEMBER 4"/>
    <property type="match status" value="1"/>
</dbReference>
<evidence type="ECO:0000256" key="3">
    <source>
        <dbReference type="ARBA" id="ARBA00023002"/>
    </source>
</evidence>
<dbReference type="NCBIfam" id="NF005559">
    <property type="entry name" value="PRK07231.1"/>
    <property type="match status" value="1"/>
</dbReference>
<evidence type="ECO:0000256" key="4">
    <source>
        <dbReference type="ARBA" id="ARBA00023027"/>
    </source>
</evidence>
<proteinExistence type="inferred from homology"/>
<dbReference type="PRINTS" id="PR00081">
    <property type="entry name" value="GDHRDH"/>
</dbReference>
<keyword evidence="3" id="KW-0560">Oxidoreductase</keyword>
<dbReference type="EMBL" id="BAABLX010000073">
    <property type="protein sequence ID" value="GAA4956693.1"/>
    <property type="molecule type" value="Genomic_DNA"/>
</dbReference>
<protein>
    <submittedName>
        <fullName evidence="5">SDR family oxidoreductase</fullName>
    </submittedName>
</protein>
<dbReference type="PROSITE" id="PS00061">
    <property type="entry name" value="ADH_SHORT"/>
    <property type="match status" value="1"/>
</dbReference>
<reference evidence="6" key="1">
    <citation type="journal article" date="2019" name="Int. J. Syst. Evol. Microbiol.">
        <title>The Global Catalogue of Microorganisms (GCM) 10K type strain sequencing project: providing services to taxonomists for standard genome sequencing and annotation.</title>
        <authorList>
            <consortium name="The Broad Institute Genomics Platform"/>
            <consortium name="The Broad Institute Genome Sequencing Center for Infectious Disease"/>
            <person name="Wu L."/>
            <person name="Ma J."/>
        </authorList>
    </citation>
    <scope>NUCLEOTIDE SEQUENCE [LARGE SCALE GENOMIC DNA]</scope>
    <source>
        <strain evidence="6">JCM 19134</strain>
    </source>
</reference>
<dbReference type="Pfam" id="PF13561">
    <property type="entry name" value="adh_short_C2"/>
    <property type="match status" value="1"/>
</dbReference>
<evidence type="ECO:0000256" key="2">
    <source>
        <dbReference type="ARBA" id="ARBA00022797"/>
    </source>
</evidence>
<dbReference type="SUPFAM" id="SSF51735">
    <property type="entry name" value="NAD(P)-binding Rossmann-fold domains"/>
    <property type="match status" value="1"/>
</dbReference>
<keyword evidence="6" id="KW-1185">Reference proteome</keyword>
<accession>A0AAV3U7H5</accession>
<dbReference type="Proteomes" id="UP001409585">
    <property type="component" value="Unassembled WGS sequence"/>
</dbReference>
<dbReference type="RefSeq" id="WP_345426838.1">
    <property type="nucleotide sequence ID" value="NZ_AP031496.1"/>
</dbReference>
<evidence type="ECO:0000313" key="5">
    <source>
        <dbReference type="EMBL" id="GAA4956693.1"/>
    </source>
</evidence>
<dbReference type="InterPro" id="IPR036291">
    <property type="entry name" value="NAD(P)-bd_dom_sf"/>
</dbReference>
<name>A0AAV3U7H5_9ALTE</name>
<evidence type="ECO:0000256" key="1">
    <source>
        <dbReference type="ARBA" id="ARBA00006484"/>
    </source>
</evidence>
<gene>
    <name evidence="5" type="ORF">GCM10025791_41300</name>
</gene>
<keyword evidence="4" id="KW-0520">NAD</keyword>
<keyword evidence="2" id="KW-0058">Aromatic hydrocarbons catabolism</keyword>
<dbReference type="Gene3D" id="3.40.50.720">
    <property type="entry name" value="NAD(P)-binding Rossmann-like Domain"/>
    <property type="match status" value="1"/>
</dbReference>